<reference evidence="8" key="2">
    <citation type="submission" date="2020-04" db="EMBL/GenBank/DDBJ databases">
        <authorList>
            <consortium name="NCBI Genome Project"/>
        </authorList>
    </citation>
    <scope>NUCLEOTIDE SEQUENCE</scope>
    <source>
        <strain evidence="8">CBS 781.70</strain>
    </source>
</reference>
<dbReference type="InterPro" id="IPR015943">
    <property type="entry name" value="WD40/YVTN_repeat-like_dom_sf"/>
</dbReference>
<evidence type="ECO:0000256" key="2">
    <source>
        <dbReference type="ARBA" id="ARBA00022786"/>
    </source>
</evidence>
<evidence type="ECO:0000256" key="3">
    <source>
        <dbReference type="ARBA" id="ARBA00038344"/>
    </source>
</evidence>
<feature type="compositionally biased region" description="Polar residues" evidence="5">
    <location>
        <begin position="588"/>
        <end position="599"/>
    </location>
</feature>
<comment type="similarity">
    <text evidence="3">Belongs to the WD repeat cdt2 family.</text>
</comment>
<dbReference type="Gene3D" id="2.130.10.10">
    <property type="entry name" value="YVTN repeat-like/Quinoprotein amine dehydrogenase"/>
    <property type="match status" value="2"/>
</dbReference>
<proteinExistence type="inferred from homology"/>
<dbReference type="AlphaFoldDB" id="A0A6G1GAR6"/>
<name>A0A6G1GAR6_9PEZI</name>
<feature type="compositionally biased region" description="Polar residues" evidence="5">
    <location>
        <begin position="1"/>
        <end position="10"/>
    </location>
</feature>
<evidence type="ECO:0000256" key="5">
    <source>
        <dbReference type="SAM" id="MobiDB-lite"/>
    </source>
</evidence>
<dbReference type="PANTHER" id="PTHR22852">
    <property type="entry name" value="LETHAL 2 DENTICLELESS PROTEIN RETINOIC ACID-REGULATED NUCLEAR MATRIX-ASSOCIATED PROTEIN"/>
    <property type="match status" value="1"/>
</dbReference>
<dbReference type="EMBL" id="ML975152">
    <property type="protein sequence ID" value="KAF1815187.1"/>
    <property type="molecule type" value="Genomic_DNA"/>
</dbReference>
<sequence>MDLPQSSSQFDIYHDSNGVSTNIPSSPPEIHSVPKPRKPPSITPRRFTRFFTPKSLRSQNGPSSRPSRSRQKLSDITTRALNLQPPHPSESHRQFDKAAAQDGDFASLGASPRKRKLPITPPDSSPLSSPSKRVCYSSPSPTDVHEDDEVSRRISFSDVESKDRPNLKPNVRRLVVSNNSGRILERSFGGPSSRNRSVDHRLAAVSEMGDYFSSPDDRLHFSGAEMPFCIAGSHSTSLSLVATGDEEGRVLVLNAADGGTFPQVQRSAEAHRNAIVDVEFSPDDRLIATASGDQTAKIYDAYKMTPIYHLRGPGSAIKKICFQPSSGEVIAASRRDGSICLYDVRVQSQQPVLESQKGMSDNFDTASLGVTACTSGQRGVLGGAAQSYWRLFEAGIGHGAAARRSLMDSAPETRRMSQRLKSVSVTALSFLGERRPDLILSGSESSMSMALWDIRMSSWSSRPVAMTAEPSWHRNRRQYAMTSIVVSEDTGRVYALGKDSTLYAYSTEHLILGTAPELDRGGLPRKCDRLGLGPLYGFRHPDLLVGSFYVKAALRRATASHAELVAVGNSSGKPILFPTDPSLIPTRDGSTYTTTSSPCLSNTSRRNNRSLRPTLQRASTGTDIAIGGETIPIFETGVALTGGHEKEVSDVAWTAQGNLVTASDDFSVRCWRRGAKAAYLRGAAEHGPERWASGWADVPETVDDEDEILE</sequence>
<feature type="compositionally biased region" description="Acidic residues" evidence="5">
    <location>
        <begin position="700"/>
        <end position="710"/>
    </location>
</feature>
<dbReference type="GO" id="GO:0005634">
    <property type="term" value="C:nucleus"/>
    <property type="evidence" value="ECO:0007669"/>
    <property type="project" value="TreeGrafter"/>
</dbReference>
<evidence type="ECO:0000256" key="1">
    <source>
        <dbReference type="ARBA" id="ARBA00004906"/>
    </source>
</evidence>
<gene>
    <name evidence="6 8" type="ORF">P152DRAFT_456238</name>
</gene>
<dbReference type="InterPro" id="IPR001680">
    <property type="entry name" value="WD40_rpt"/>
</dbReference>
<dbReference type="Proteomes" id="UP000504638">
    <property type="component" value="Unplaced"/>
</dbReference>
<reference evidence="8" key="3">
    <citation type="submission" date="2025-04" db="UniProtKB">
        <authorList>
            <consortium name="RefSeq"/>
        </authorList>
    </citation>
    <scope>IDENTIFICATION</scope>
    <source>
        <strain evidence="8">CBS 781.70</strain>
    </source>
</reference>
<accession>A0A6G1GAR6</accession>
<dbReference type="PROSITE" id="PS50294">
    <property type="entry name" value="WD_REPEATS_REGION"/>
    <property type="match status" value="1"/>
</dbReference>
<feature type="region of interest" description="Disordered" evidence="5">
    <location>
        <begin position="586"/>
        <end position="609"/>
    </location>
</feature>
<keyword evidence="2" id="KW-0833">Ubl conjugation pathway</keyword>
<feature type="compositionally biased region" description="Low complexity" evidence="5">
    <location>
        <begin position="600"/>
        <end position="609"/>
    </location>
</feature>
<dbReference type="GeneID" id="54419524"/>
<evidence type="ECO:0000313" key="6">
    <source>
        <dbReference type="EMBL" id="KAF1815187.1"/>
    </source>
</evidence>
<evidence type="ECO:0000256" key="4">
    <source>
        <dbReference type="PROSITE-ProRule" id="PRU00221"/>
    </source>
</evidence>
<dbReference type="PANTHER" id="PTHR22852:SF0">
    <property type="entry name" value="DENTICLELESS PROTEIN HOMOLOG"/>
    <property type="match status" value="1"/>
</dbReference>
<evidence type="ECO:0000313" key="8">
    <source>
        <dbReference type="RefSeq" id="XP_033536818.1"/>
    </source>
</evidence>
<feature type="repeat" description="WD" evidence="4">
    <location>
        <begin position="641"/>
        <end position="671"/>
    </location>
</feature>
<reference evidence="6 8" key="1">
    <citation type="submission" date="2020-01" db="EMBL/GenBank/DDBJ databases">
        <authorList>
            <consortium name="DOE Joint Genome Institute"/>
            <person name="Haridas S."/>
            <person name="Albert R."/>
            <person name="Binder M."/>
            <person name="Bloem J."/>
            <person name="Labutti K."/>
            <person name="Salamov A."/>
            <person name="Andreopoulos B."/>
            <person name="Baker S.E."/>
            <person name="Barry K."/>
            <person name="Bills G."/>
            <person name="Bluhm B.H."/>
            <person name="Cannon C."/>
            <person name="Castanera R."/>
            <person name="Culley D.E."/>
            <person name="Daum C."/>
            <person name="Ezra D."/>
            <person name="Gonzalez J.B."/>
            <person name="Henrissat B."/>
            <person name="Kuo A."/>
            <person name="Liang C."/>
            <person name="Lipzen A."/>
            <person name="Lutzoni F."/>
            <person name="Magnuson J."/>
            <person name="Mondo S."/>
            <person name="Nolan M."/>
            <person name="Ohm R."/>
            <person name="Pangilinan J."/>
            <person name="Park H.-J."/>
            <person name="Ramirez L."/>
            <person name="Alfaro M."/>
            <person name="Sun H."/>
            <person name="Tritt A."/>
            <person name="Yoshinaga Y."/>
            <person name="Zwiers L.-H."/>
            <person name="Turgeon B.G."/>
            <person name="Goodwin S.B."/>
            <person name="Spatafora J.W."/>
            <person name="Crous P.W."/>
            <person name="Grigoriev I.V."/>
        </authorList>
    </citation>
    <scope>NUCLEOTIDE SEQUENCE</scope>
    <source>
        <strain evidence="6 8">CBS 781.70</strain>
    </source>
</reference>
<dbReference type="Pfam" id="PF00400">
    <property type="entry name" value="WD40"/>
    <property type="match status" value="3"/>
</dbReference>
<feature type="repeat" description="WD" evidence="4">
    <location>
        <begin position="268"/>
        <end position="300"/>
    </location>
</feature>
<comment type="pathway">
    <text evidence="1">Protein modification; protein ubiquitination.</text>
</comment>
<keyword evidence="4" id="KW-0853">WD repeat</keyword>
<protein>
    <submittedName>
        <fullName evidence="6 8">WD40 repeat-like protein</fullName>
    </submittedName>
</protein>
<dbReference type="GO" id="GO:0030674">
    <property type="term" value="F:protein-macromolecule adaptor activity"/>
    <property type="evidence" value="ECO:0007669"/>
    <property type="project" value="TreeGrafter"/>
</dbReference>
<feature type="compositionally biased region" description="Polar residues" evidence="5">
    <location>
        <begin position="55"/>
        <end position="66"/>
    </location>
</feature>
<keyword evidence="7" id="KW-1185">Reference proteome</keyword>
<dbReference type="RefSeq" id="XP_033536818.1">
    <property type="nucleotide sequence ID" value="XM_033678954.1"/>
</dbReference>
<dbReference type="SMART" id="SM00320">
    <property type="entry name" value="WD40"/>
    <property type="match status" value="5"/>
</dbReference>
<dbReference type="GO" id="GO:0043161">
    <property type="term" value="P:proteasome-mediated ubiquitin-dependent protein catabolic process"/>
    <property type="evidence" value="ECO:0007669"/>
    <property type="project" value="TreeGrafter"/>
</dbReference>
<dbReference type="InterPro" id="IPR051865">
    <property type="entry name" value="WD-repeat_CDT2_adapter"/>
</dbReference>
<dbReference type="PROSITE" id="PS50082">
    <property type="entry name" value="WD_REPEATS_2"/>
    <property type="match status" value="2"/>
</dbReference>
<feature type="region of interest" description="Disordered" evidence="5">
    <location>
        <begin position="691"/>
        <end position="710"/>
    </location>
</feature>
<organism evidence="6">
    <name type="scientific">Eremomyces bilateralis CBS 781.70</name>
    <dbReference type="NCBI Taxonomy" id="1392243"/>
    <lineage>
        <taxon>Eukaryota</taxon>
        <taxon>Fungi</taxon>
        <taxon>Dikarya</taxon>
        <taxon>Ascomycota</taxon>
        <taxon>Pezizomycotina</taxon>
        <taxon>Dothideomycetes</taxon>
        <taxon>Dothideomycetes incertae sedis</taxon>
        <taxon>Eremomycetales</taxon>
        <taxon>Eremomycetaceae</taxon>
        <taxon>Eremomyces</taxon>
    </lineage>
</organism>
<feature type="region of interest" description="Disordered" evidence="5">
    <location>
        <begin position="1"/>
        <end position="165"/>
    </location>
</feature>
<dbReference type="SUPFAM" id="SSF50978">
    <property type="entry name" value="WD40 repeat-like"/>
    <property type="match status" value="1"/>
</dbReference>
<dbReference type="InterPro" id="IPR036322">
    <property type="entry name" value="WD40_repeat_dom_sf"/>
</dbReference>
<evidence type="ECO:0000313" key="7">
    <source>
        <dbReference type="Proteomes" id="UP000504638"/>
    </source>
</evidence>
<dbReference type="OrthoDB" id="2096344at2759"/>